<dbReference type="GO" id="GO:0005634">
    <property type="term" value="C:nucleus"/>
    <property type="evidence" value="ECO:0007669"/>
    <property type="project" value="TreeGrafter"/>
</dbReference>
<organism evidence="10 11">
    <name type="scientific">Bifiguratus adelaidae</name>
    <dbReference type="NCBI Taxonomy" id="1938954"/>
    <lineage>
        <taxon>Eukaryota</taxon>
        <taxon>Fungi</taxon>
        <taxon>Fungi incertae sedis</taxon>
        <taxon>Mucoromycota</taxon>
        <taxon>Mucoromycotina</taxon>
        <taxon>Endogonomycetes</taxon>
        <taxon>Endogonales</taxon>
        <taxon>Endogonales incertae sedis</taxon>
        <taxon>Bifiguratus</taxon>
    </lineage>
</organism>
<reference evidence="10 11" key="1">
    <citation type="journal article" date="2017" name="Mycologia">
        <title>Bifiguratus adelaidae, gen. et sp. nov., a new member of Mucoromycotina in endophytic and soil-dwelling habitats.</title>
        <authorList>
            <person name="Torres-Cruz T.J."/>
            <person name="Billingsley Tobias T.L."/>
            <person name="Almatruk M."/>
            <person name="Hesse C."/>
            <person name="Kuske C.R."/>
            <person name="Desiro A."/>
            <person name="Benucci G.M."/>
            <person name="Bonito G."/>
            <person name="Stajich J.E."/>
            <person name="Dunlap C."/>
            <person name="Arnold A.E."/>
            <person name="Porras-Alfaro A."/>
        </authorList>
    </citation>
    <scope>NUCLEOTIDE SEQUENCE [LARGE SCALE GENOMIC DNA]</scope>
    <source>
        <strain evidence="10 11">AZ0501</strain>
    </source>
</reference>
<dbReference type="Gene3D" id="3.10.20.90">
    <property type="entry name" value="Phosphatidylinositol 3-kinase Catalytic Subunit, Chain A, domain 1"/>
    <property type="match status" value="1"/>
</dbReference>
<gene>
    <name evidence="10" type="ORF">BZG36_01180</name>
</gene>
<dbReference type="PROSITE" id="PS50157">
    <property type="entry name" value="ZINC_FINGER_C2H2_2"/>
    <property type="match status" value="1"/>
</dbReference>
<evidence type="ECO:0000256" key="5">
    <source>
        <dbReference type="SAM" id="Coils"/>
    </source>
</evidence>
<dbReference type="InterPro" id="IPR001012">
    <property type="entry name" value="UBX_dom"/>
</dbReference>
<dbReference type="SUPFAM" id="SSF46934">
    <property type="entry name" value="UBA-like"/>
    <property type="match status" value="1"/>
</dbReference>
<evidence type="ECO:0000313" key="10">
    <source>
        <dbReference type="EMBL" id="OZJ05954.1"/>
    </source>
</evidence>
<protein>
    <recommendedName>
        <fullName evidence="12">UBX domain-containing protein</fullName>
    </recommendedName>
</protein>
<evidence type="ECO:0000259" key="7">
    <source>
        <dbReference type="PROSITE" id="PS50030"/>
    </source>
</evidence>
<dbReference type="PANTHER" id="PTHR46340">
    <property type="entry name" value="UBX DOMAIN-CONTAINING PROTEIN 1"/>
    <property type="match status" value="1"/>
</dbReference>
<evidence type="ECO:0000256" key="6">
    <source>
        <dbReference type="SAM" id="MobiDB-lite"/>
    </source>
</evidence>
<evidence type="ECO:0000256" key="4">
    <source>
        <dbReference type="PROSITE-ProRule" id="PRU00042"/>
    </source>
</evidence>
<evidence type="ECO:0000259" key="8">
    <source>
        <dbReference type="PROSITE" id="PS50033"/>
    </source>
</evidence>
<dbReference type="SUPFAM" id="SSF54236">
    <property type="entry name" value="Ubiquitin-like"/>
    <property type="match status" value="1"/>
</dbReference>
<proteinExistence type="predicted"/>
<feature type="domain" description="C2H2-type" evidence="9">
    <location>
        <begin position="452"/>
        <end position="481"/>
    </location>
</feature>
<evidence type="ECO:0008006" key="12">
    <source>
        <dbReference type="Google" id="ProtNLM"/>
    </source>
</evidence>
<feature type="domain" description="UBX" evidence="8">
    <location>
        <begin position="611"/>
        <end position="687"/>
    </location>
</feature>
<evidence type="ECO:0000256" key="3">
    <source>
        <dbReference type="ARBA" id="ARBA00023054"/>
    </source>
</evidence>
<feature type="region of interest" description="Disordered" evidence="6">
    <location>
        <begin position="576"/>
        <end position="611"/>
    </location>
</feature>
<dbReference type="GO" id="GO:0032435">
    <property type="term" value="P:negative regulation of proteasomal ubiquitin-dependent protein catabolic process"/>
    <property type="evidence" value="ECO:0007669"/>
    <property type="project" value="TreeGrafter"/>
</dbReference>
<dbReference type="PROSITE" id="PS00028">
    <property type="entry name" value="ZINC_FINGER_C2H2_1"/>
    <property type="match status" value="1"/>
</dbReference>
<dbReference type="InterPro" id="IPR029071">
    <property type="entry name" value="Ubiquitin-like_domsf"/>
</dbReference>
<keyword evidence="4" id="KW-0862">Zinc</keyword>
<name>A0A261Y636_9FUNG</name>
<dbReference type="SUPFAM" id="SSF51735">
    <property type="entry name" value="NAD(P)-binding Rossmann-fold domains"/>
    <property type="match status" value="1"/>
</dbReference>
<keyword evidence="3 5" id="KW-0175">Coiled coil</keyword>
<dbReference type="Pfam" id="PF24560">
    <property type="entry name" value="zf-C2H2_OTU1_C"/>
    <property type="match status" value="1"/>
</dbReference>
<dbReference type="GO" id="GO:0031397">
    <property type="term" value="P:negative regulation of protein ubiquitination"/>
    <property type="evidence" value="ECO:0007669"/>
    <property type="project" value="TreeGrafter"/>
</dbReference>
<dbReference type="Proteomes" id="UP000242875">
    <property type="component" value="Unassembled WGS sequence"/>
</dbReference>
<dbReference type="GO" id="GO:1903094">
    <property type="term" value="P:negative regulation of protein K48-linked deubiquitination"/>
    <property type="evidence" value="ECO:0007669"/>
    <property type="project" value="TreeGrafter"/>
</dbReference>
<dbReference type="SMART" id="SM00166">
    <property type="entry name" value="UBX"/>
    <property type="match status" value="1"/>
</dbReference>
<dbReference type="PANTHER" id="PTHR46340:SF1">
    <property type="entry name" value="UBX DOMAIN-CONTAINING PROTEIN 1"/>
    <property type="match status" value="1"/>
</dbReference>
<feature type="coiled-coil region" evidence="5">
    <location>
        <begin position="491"/>
        <end position="561"/>
    </location>
</feature>
<feature type="compositionally biased region" description="Low complexity" evidence="6">
    <location>
        <begin position="595"/>
        <end position="607"/>
    </location>
</feature>
<dbReference type="GO" id="GO:0005737">
    <property type="term" value="C:cytoplasm"/>
    <property type="evidence" value="ECO:0007669"/>
    <property type="project" value="UniProtKB-SubCell"/>
</dbReference>
<keyword evidence="2" id="KW-0963">Cytoplasm</keyword>
<dbReference type="InterPro" id="IPR009060">
    <property type="entry name" value="UBA-like_sf"/>
</dbReference>
<dbReference type="InterPro" id="IPR036291">
    <property type="entry name" value="NAD(P)-bd_dom_sf"/>
</dbReference>
<evidence type="ECO:0000256" key="2">
    <source>
        <dbReference type="ARBA" id="ARBA00022490"/>
    </source>
</evidence>
<dbReference type="Gene3D" id="3.40.50.720">
    <property type="entry name" value="NAD(P)-binding Rossmann-like Domain"/>
    <property type="match status" value="1"/>
</dbReference>
<dbReference type="PROSITE" id="PS50030">
    <property type="entry name" value="UBA"/>
    <property type="match status" value="1"/>
</dbReference>
<feature type="domain" description="UBA" evidence="7">
    <location>
        <begin position="365"/>
        <end position="407"/>
    </location>
</feature>
<dbReference type="InterPro" id="IPR013087">
    <property type="entry name" value="Znf_C2H2_type"/>
</dbReference>
<dbReference type="Gene3D" id="1.10.8.10">
    <property type="entry name" value="DNA helicase RuvA subunit, C-terminal domain"/>
    <property type="match status" value="1"/>
</dbReference>
<dbReference type="Pfam" id="PF22562">
    <property type="entry name" value="UBA_7"/>
    <property type="match status" value="1"/>
</dbReference>
<dbReference type="InterPro" id="IPR001509">
    <property type="entry name" value="Epimerase_deHydtase"/>
</dbReference>
<evidence type="ECO:0000313" key="11">
    <source>
        <dbReference type="Proteomes" id="UP000242875"/>
    </source>
</evidence>
<dbReference type="SMART" id="SM00165">
    <property type="entry name" value="UBA"/>
    <property type="match status" value="1"/>
</dbReference>
<dbReference type="GO" id="GO:0008270">
    <property type="term" value="F:zinc ion binding"/>
    <property type="evidence" value="ECO:0007669"/>
    <property type="project" value="UniProtKB-KW"/>
</dbReference>
<dbReference type="Pfam" id="PF01370">
    <property type="entry name" value="Epimerase"/>
    <property type="match status" value="1"/>
</dbReference>
<evidence type="ECO:0000259" key="9">
    <source>
        <dbReference type="PROSITE" id="PS50157"/>
    </source>
</evidence>
<sequence>MSKPSVLILGGVGVVGRFLLAHILKNDLASGVRVVDKALPQTSYLDEAAEKAFQNPLPSAVKGPFAANALFTASIKRCFTRENGEEFDYVFNFAQETKYSQSDEIYKERVVTLTSLCAQEAASRGVKVFVHLSTGEIYDADKEKSTEDSKVKPWTLLAKYKLQAEEELEKMSNLDVVILRPAMLYGPGAMLGITPRLIIGRVYKELQEEMKFLWIKDLRINTVHVLDVALASWQVADWYVQQGKSRAGDGVILFNLCDKSDTNQETINEHIRSLFGIETGFHGTVISNFARLNLESVTEDINEKHVKPWGDLLAKAGITSSPLTPFLDKELLYNNALSIDGTKIERVVGYQYQRPYVTRENLQEIIDNYQAIGQLISMGFPEVRVQKAWKATNGAGLQPAMDWLLAHSDDPNIDDPIPPQHSGGKLTAPSVVGQAQSAGSQEGKCEQTAQSLKCDDCGKLFRDAAGAERHAMRTEHTNFSESTMAIKPLTEEEKAQKLKELKEKLAAKRAERELLEKEEEKSKEKVRRKTGQEMAAIKEKIEQEEMRKTLEAKRREKAEDKAAKERVLAQIAADRAERAARQAAQKQGKPYDPETATTTTPAAPKVAAPKKDYTETRIQIRLDRGAPLTQVFKTDDTLSAVHDYVASQRGDSSFKLSSNFPRKLFREEDMSKTLKELNLVPSAALLIVPQ</sequence>
<comment type="caution">
    <text evidence="10">The sequence shown here is derived from an EMBL/GenBank/DDBJ whole genome shotgun (WGS) entry which is preliminary data.</text>
</comment>
<accession>A0A261Y636</accession>
<keyword evidence="4" id="KW-0479">Metal-binding</keyword>
<dbReference type="GO" id="GO:0036435">
    <property type="term" value="F:K48-linked polyubiquitin modification-dependent protein binding"/>
    <property type="evidence" value="ECO:0007669"/>
    <property type="project" value="TreeGrafter"/>
</dbReference>
<dbReference type="AlphaFoldDB" id="A0A261Y636"/>
<evidence type="ECO:0000256" key="1">
    <source>
        <dbReference type="ARBA" id="ARBA00004496"/>
    </source>
</evidence>
<dbReference type="OrthoDB" id="16464at2759"/>
<dbReference type="Pfam" id="PF00789">
    <property type="entry name" value="UBX"/>
    <property type="match status" value="1"/>
</dbReference>
<keyword evidence="4" id="KW-0863">Zinc-finger</keyword>
<dbReference type="InterPro" id="IPR015940">
    <property type="entry name" value="UBA"/>
</dbReference>
<dbReference type="InterPro" id="IPR057766">
    <property type="entry name" value="Znf-C2H2_OTU1-like_C"/>
</dbReference>
<dbReference type="PROSITE" id="PS50033">
    <property type="entry name" value="UBX"/>
    <property type="match status" value="1"/>
</dbReference>
<keyword evidence="11" id="KW-1185">Reference proteome</keyword>
<comment type="subcellular location">
    <subcellularLocation>
        <location evidence="1">Cytoplasm</location>
    </subcellularLocation>
</comment>
<dbReference type="EMBL" id="MVBO01000008">
    <property type="protein sequence ID" value="OZJ05954.1"/>
    <property type="molecule type" value="Genomic_DNA"/>
</dbReference>